<dbReference type="GO" id="GO:0005886">
    <property type="term" value="C:plasma membrane"/>
    <property type="evidence" value="ECO:0007669"/>
    <property type="project" value="TreeGrafter"/>
</dbReference>
<feature type="domain" description="SH3" evidence="15">
    <location>
        <begin position="816"/>
        <end position="873"/>
    </location>
</feature>
<dbReference type="Pfam" id="PF06017">
    <property type="entry name" value="Myosin_TH1"/>
    <property type="match status" value="1"/>
</dbReference>
<dbReference type="SMART" id="SM00242">
    <property type="entry name" value="MYSc"/>
    <property type="match status" value="1"/>
</dbReference>
<evidence type="ECO:0000256" key="3">
    <source>
        <dbReference type="ARBA" id="ARBA00022741"/>
    </source>
</evidence>
<organism evidence="18 19">
    <name type="scientific">Mastacembelus armatus</name>
    <name type="common">zig-zag eel</name>
    <dbReference type="NCBI Taxonomy" id="205130"/>
    <lineage>
        <taxon>Eukaryota</taxon>
        <taxon>Metazoa</taxon>
        <taxon>Chordata</taxon>
        <taxon>Craniata</taxon>
        <taxon>Vertebrata</taxon>
        <taxon>Euteleostomi</taxon>
        <taxon>Actinopterygii</taxon>
        <taxon>Neopterygii</taxon>
        <taxon>Teleostei</taxon>
        <taxon>Neoteleostei</taxon>
        <taxon>Acanthomorphata</taxon>
        <taxon>Anabantaria</taxon>
        <taxon>Synbranchiformes</taxon>
        <taxon>Mastacembelidae</taxon>
        <taxon>Mastacembelus</taxon>
    </lineage>
</organism>
<dbReference type="PROSITE" id="PS50002">
    <property type="entry name" value="SH3"/>
    <property type="match status" value="1"/>
</dbReference>
<keyword evidence="6 12" id="KW-0518">Myosin</keyword>
<dbReference type="SMART" id="SM00326">
    <property type="entry name" value="SH3"/>
    <property type="match status" value="1"/>
</dbReference>
<evidence type="ECO:0000256" key="1">
    <source>
        <dbReference type="ARBA" id="ARBA00008314"/>
    </source>
</evidence>
<evidence type="ECO:0000313" key="19">
    <source>
        <dbReference type="Proteomes" id="UP000261640"/>
    </source>
</evidence>
<feature type="region of interest" description="Actin-binding" evidence="12">
    <location>
        <begin position="427"/>
        <end position="449"/>
    </location>
</feature>
<comment type="function">
    <text evidence="9">Induces bone resorption, acting probably through a signaling cascade which results in the secretion of factor(s) enhancing osteoclast formation and activity.</text>
</comment>
<keyword evidence="4 12" id="KW-0067">ATP-binding</keyword>
<evidence type="ECO:0000256" key="12">
    <source>
        <dbReference type="PROSITE-ProRule" id="PRU00782"/>
    </source>
</evidence>
<evidence type="ECO:0000256" key="7">
    <source>
        <dbReference type="ARBA" id="ARBA00023175"/>
    </source>
</evidence>
<keyword evidence="8 12" id="KW-0009">Actin-binding</keyword>
<reference evidence="18" key="2">
    <citation type="submission" date="2025-09" db="UniProtKB">
        <authorList>
            <consortium name="Ensembl"/>
        </authorList>
    </citation>
    <scope>IDENTIFICATION</scope>
</reference>
<dbReference type="Gene3D" id="2.30.30.40">
    <property type="entry name" value="SH3 Domains"/>
    <property type="match status" value="1"/>
</dbReference>
<dbReference type="InterPro" id="IPR036028">
    <property type="entry name" value="SH3-like_dom_sf"/>
</dbReference>
<dbReference type="InterPro" id="IPR001452">
    <property type="entry name" value="SH3_domain"/>
</dbReference>
<dbReference type="InterPro" id="IPR010926">
    <property type="entry name" value="Myosin_TH1"/>
</dbReference>
<evidence type="ECO:0000256" key="14">
    <source>
        <dbReference type="SAM" id="Phobius"/>
    </source>
</evidence>
<feature type="transmembrane region" description="Helical" evidence="14">
    <location>
        <begin position="169"/>
        <end position="195"/>
    </location>
</feature>
<evidence type="ECO:0000256" key="4">
    <source>
        <dbReference type="ARBA" id="ARBA00022840"/>
    </source>
</evidence>
<evidence type="ECO:0000259" key="15">
    <source>
        <dbReference type="PROSITE" id="PS50002"/>
    </source>
</evidence>
<dbReference type="GO" id="GO:0005737">
    <property type="term" value="C:cytoplasm"/>
    <property type="evidence" value="ECO:0007669"/>
    <property type="project" value="TreeGrafter"/>
</dbReference>
<keyword evidence="7 12" id="KW-0505">Motor protein</keyword>
<accession>A0A7N8X3I3</accession>
<dbReference type="PANTHER" id="PTHR13140:SF341">
    <property type="entry name" value="UNCONVENTIONAL MYOSIN-IE"/>
    <property type="match status" value="1"/>
</dbReference>
<feature type="binding site" evidence="12">
    <location>
        <begin position="3"/>
        <end position="10"/>
    </location>
    <ligand>
        <name>ATP</name>
        <dbReference type="ChEBI" id="CHEBI:30616"/>
    </ligand>
</feature>
<evidence type="ECO:0000256" key="8">
    <source>
        <dbReference type="ARBA" id="ARBA00023203"/>
    </source>
</evidence>
<protein>
    <recommendedName>
        <fullName evidence="10">Osteoclast-stimulating factor 1</fullName>
    </recommendedName>
</protein>
<dbReference type="PROSITE" id="PS51757">
    <property type="entry name" value="TH1"/>
    <property type="match status" value="1"/>
</dbReference>
<dbReference type="SUPFAM" id="SSF50044">
    <property type="entry name" value="SH3-domain"/>
    <property type="match status" value="1"/>
</dbReference>
<evidence type="ECO:0000256" key="5">
    <source>
        <dbReference type="ARBA" id="ARBA00023043"/>
    </source>
</evidence>
<dbReference type="PANTHER" id="PTHR13140">
    <property type="entry name" value="MYOSIN"/>
    <property type="match status" value="1"/>
</dbReference>
<dbReference type="PRINTS" id="PR00452">
    <property type="entry name" value="SH3DOMAIN"/>
</dbReference>
<dbReference type="Gene3D" id="1.20.5.4820">
    <property type="match status" value="1"/>
</dbReference>
<dbReference type="PROSITE" id="PS51456">
    <property type="entry name" value="MYOSIN_MOTOR"/>
    <property type="match status" value="1"/>
</dbReference>
<keyword evidence="14" id="KW-0812">Transmembrane</keyword>
<dbReference type="InterPro" id="IPR027417">
    <property type="entry name" value="P-loop_NTPase"/>
</dbReference>
<dbReference type="InterPro" id="IPR036961">
    <property type="entry name" value="Kinesin_motor_dom_sf"/>
</dbReference>
<evidence type="ECO:0000256" key="11">
    <source>
        <dbReference type="PROSITE-ProRule" id="PRU00192"/>
    </source>
</evidence>
<keyword evidence="19" id="KW-1185">Reference proteome</keyword>
<keyword evidence="14" id="KW-1133">Transmembrane helix</keyword>
<dbReference type="PROSITE" id="PS50096">
    <property type="entry name" value="IQ"/>
    <property type="match status" value="1"/>
</dbReference>
<reference evidence="18" key="1">
    <citation type="submission" date="2025-08" db="UniProtKB">
        <authorList>
            <consortium name="Ensembl"/>
        </authorList>
    </citation>
    <scope>IDENTIFICATION</scope>
</reference>
<keyword evidence="14" id="KW-0472">Membrane</keyword>
<dbReference type="SUPFAM" id="SSF52540">
    <property type="entry name" value="P-loop containing nucleoside triphosphate hydrolases"/>
    <property type="match status" value="1"/>
</dbReference>
<keyword evidence="5" id="KW-0040">ANK repeat</keyword>
<dbReference type="InterPro" id="IPR001609">
    <property type="entry name" value="Myosin_head_motor_dom-like"/>
</dbReference>
<keyword evidence="2 11" id="KW-0728">SH3 domain</keyword>
<feature type="domain" description="Myosin motor" evidence="16">
    <location>
        <begin position="1"/>
        <end position="550"/>
    </location>
</feature>
<evidence type="ECO:0000256" key="13">
    <source>
        <dbReference type="SAM" id="MobiDB-lite"/>
    </source>
</evidence>
<proteinExistence type="inferred from homology"/>
<comment type="similarity">
    <text evidence="1 12">Belongs to the TRAFAC class myosin-kinesin ATPase superfamily. Myosin family.</text>
</comment>
<dbReference type="PRINTS" id="PR00193">
    <property type="entry name" value="MYOSINHEAVY"/>
</dbReference>
<dbReference type="Gene3D" id="1.20.58.530">
    <property type="match status" value="1"/>
</dbReference>
<dbReference type="FunFam" id="2.30.30.40:FF:000072">
    <property type="entry name" value="Unconventional Myosin IB"/>
    <property type="match status" value="1"/>
</dbReference>
<dbReference type="GO" id="GO:0000146">
    <property type="term" value="F:microfilament motor activity"/>
    <property type="evidence" value="ECO:0007669"/>
    <property type="project" value="TreeGrafter"/>
</dbReference>
<dbReference type="FunFam" id="1.10.10.820:FF:000001">
    <property type="entry name" value="Myosin heavy chain"/>
    <property type="match status" value="1"/>
</dbReference>
<dbReference type="Ensembl" id="ENSMAMT00000063304.1">
    <property type="protein sequence ID" value="ENSMAMP00000044673.1"/>
    <property type="gene ID" value="ENSMAMG00000021406.2"/>
</dbReference>
<dbReference type="AlphaFoldDB" id="A0A7N8X3I3"/>
<dbReference type="GeneTree" id="ENSGT00940000157461"/>
<evidence type="ECO:0000256" key="6">
    <source>
        <dbReference type="ARBA" id="ARBA00023123"/>
    </source>
</evidence>
<dbReference type="GO" id="GO:0032835">
    <property type="term" value="P:glomerulus development"/>
    <property type="evidence" value="ECO:0007669"/>
    <property type="project" value="TreeGrafter"/>
</dbReference>
<dbReference type="GO" id="GO:0016459">
    <property type="term" value="C:myosin complex"/>
    <property type="evidence" value="ECO:0007669"/>
    <property type="project" value="UniProtKB-KW"/>
</dbReference>
<evidence type="ECO:0000256" key="2">
    <source>
        <dbReference type="ARBA" id="ARBA00022443"/>
    </source>
</evidence>
<dbReference type="GO" id="GO:0005524">
    <property type="term" value="F:ATP binding"/>
    <property type="evidence" value="ECO:0007669"/>
    <property type="project" value="UniProtKB-UniRule"/>
</dbReference>
<evidence type="ECO:0000259" key="17">
    <source>
        <dbReference type="PROSITE" id="PS51757"/>
    </source>
</evidence>
<dbReference type="Proteomes" id="UP000261640">
    <property type="component" value="Unplaced"/>
</dbReference>
<feature type="region of interest" description="Disordered" evidence="13">
    <location>
        <begin position="768"/>
        <end position="818"/>
    </location>
</feature>
<dbReference type="GO" id="GO:0051015">
    <property type="term" value="F:actin filament binding"/>
    <property type="evidence" value="ECO:0007669"/>
    <property type="project" value="TreeGrafter"/>
</dbReference>
<evidence type="ECO:0000259" key="16">
    <source>
        <dbReference type="PROSITE" id="PS51456"/>
    </source>
</evidence>
<dbReference type="Pfam" id="PF00018">
    <property type="entry name" value="SH3_1"/>
    <property type="match status" value="1"/>
</dbReference>
<dbReference type="GO" id="GO:0007015">
    <property type="term" value="P:actin filament organization"/>
    <property type="evidence" value="ECO:0007669"/>
    <property type="project" value="TreeGrafter"/>
</dbReference>
<evidence type="ECO:0000256" key="10">
    <source>
        <dbReference type="ARBA" id="ARBA00040640"/>
    </source>
</evidence>
<dbReference type="GO" id="GO:0005902">
    <property type="term" value="C:microvillus"/>
    <property type="evidence" value="ECO:0007669"/>
    <property type="project" value="TreeGrafter"/>
</dbReference>
<evidence type="ECO:0000313" key="18">
    <source>
        <dbReference type="Ensembl" id="ENSMAMP00000044673.1"/>
    </source>
</evidence>
<dbReference type="Gene3D" id="1.10.10.820">
    <property type="match status" value="1"/>
</dbReference>
<evidence type="ECO:0000256" key="9">
    <source>
        <dbReference type="ARBA" id="ARBA00037432"/>
    </source>
</evidence>
<dbReference type="FunFam" id="1.20.5.4820:FF:000004">
    <property type="entry name" value="Myosin IE"/>
    <property type="match status" value="1"/>
</dbReference>
<dbReference type="Gene3D" id="1.20.120.720">
    <property type="entry name" value="Myosin VI head, motor domain, U50 subdomain"/>
    <property type="match status" value="1"/>
</dbReference>
<dbReference type="Gene3D" id="3.40.850.10">
    <property type="entry name" value="Kinesin motor domain"/>
    <property type="match status" value="1"/>
</dbReference>
<sequence length="873" mass="100068">FSGESGAGKTVAAKYIMGYISRVSGGGPRVQHVKDIILQSNPLLEAFGNAKTVRNNNSSRFGKYFEIQFSSGGEPDGGKISNFLLEKSRVVMRNPGERSFHIFYQLIEGASGEQKSSLGITSLDYYSYLNQSGSYKVDDINDKSDFQETMHAMDVIGISVEDRAMVLQIVAGVLSSLLSFLSCLLTVLAFPAFLLGIDQNRLREKLTSRKMDSKWGSAVESIDVTLNVEQACYTRDALSKALHARVFDYLVESINKAMVKDHQELNIGVLDIYGFEIFQKNGFEQFCINFVNEKLQQIFIELTLKAEQEEYVQEGIKWTTIDYFNNKIVCDLIESKNPPGIMSILDDVCATMHAVGEGADQTMLQKLRVQINTHEHFNSWNQGFIIHHYAGKVSYDADGFLTPICTAELLLLLKKKKKKVLGVARQANDLVSTLMKCTPHYIRCIKPNETKKPRDWEESRVKHQVEYLGLKENIRVRRAGYAYRRFFRKFLNRYAILTKESWPTWQGDEKQGVLHLLRSVNMDQDQFQLGRTKIFIKAPESLFLLEETRERKFDGYARTIQKTWRKYLARKKYVQMREEASDLLLNRKERRRHSLNRNFVGDYLGMDDRPELRQFLAKREKIDFADKVTKYDRRFKGIKRDLILTPKSVYLIGREKVKQGPEKGQVTEVLKRRIDVEKILAVSLSTMQDDFMILHEQEYDSLLESVFKTEFLSLLARRFEEKTQRKLPLKFNNTLEMKLKKENWGFLSGGGSRQVVFVQGQGDMPVLKPSSKSLQVSVGPGLPKNTREYEQTSHRQSASRPTPGGGRPKPAPKPKPQVPQCKALYAYDAQDTDELSFNADDIIDIIKEDASGWWTGRLRGKQGLFPNNYVTKI</sequence>
<dbReference type="Pfam" id="PF00063">
    <property type="entry name" value="Myosin_head"/>
    <property type="match status" value="2"/>
</dbReference>
<feature type="domain" description="TH1" evidence="17">
    <location>
        <begin position="588"/>
        <end position="780"/>
    </location>
</feature>
<dbReference type="GO" id="GO:0006897">
    <property type="term" value="P:endocytosis"/>
    <property type="evidence" value="ECO:0007669"/>
    <property type="project" value="TreeGrafter"/>
</dbReference>
<keyword evidence="3 12" id="KW-0547">Nucleotide-binding</keyword>
<name>A0A7N8X3I3_9TELE</name>
<dbReference type="FunFam" id="1.20.58.530:FF:000007">
    <property type="entry name" value="Myosin IE"/>
    <property type="match status" value="1"/>
</dbReference>